<evidence type="ECO:0000256" key="3">
    <source>
        <dbReference type="SAM" id="Phobius"/>
    </source>
</evidence>
<evidence type="ECO:0000256" key="1">
    <source>
        <dbReference type="ARBA" id="ARBA00009108"/>
    </source>
</evidence>
<evidence type="ECO:0000256" key="2">
    <source>
        <dbReference type="SAM" id="Coils"/>
    </source>
</evidence>
<name>A0ABS3I5I3_9MICO</name>
<evidence type="ECO:0000313" key="5">
    <source>
        <dbReference type="Proteomes" id="UP000664617"/>
    </source>
</evidence>
<keyword evidence="5" id="KW-1185">Reference proteome</keyword>
<comment type="caution">
    <text evidence="4">The sequence shown here is derived from an EMBL/GenBank/DDBJ whole genome shotgun (WGS) entry which is preliminary data.</text>
</comment>
<dbReference type="InterPro" id="IPR010273">
    <property type="entry name" value="DUF881"/>
</dbReference>
<keyword evidence="3" id="KW-0472">Membrane</keyword>
<dbReference type="Proteomes" id="UP000664617">
    <property type="component" value="Unassembled WGS sequence"/>
</dbReference>
<accession>A0ABS3I5I3</accession>
<dbReference type="Gene3D" id="3.30.70.1880">
    <property type="entry name" value="Protein of unknown function DUF881"/>
    <property type="match status" value="1"/>
</dbReference>
<proteinExistence type="inferred from homology"/>
<comment type="similarity">
    <text evidence="1">Belongs to the UPF0749 family.</text>
</comment>
<organism evidence="4 5">
    <name type="scientific">Myceligenerans salitolerans</name>
    <dbReference type="NCBI Taxonomy" id="1230528"/>
    <lineage>
        <taxon>Bacteria</taxon>
        <taxon>Bacillati</taxon>
        <taxon>Actinomycetota</taxon>
        <taxon>Actinomycetes</taxon>
        <taxon>Micrococcales</taxon>
        <taxon>Promicromonosporaceae</taxon>
        <taxon>Myceligenerans</taxon>
    </lineage>
</organism>
<feature type="coiled-coil region" evidence="2">
    <location>
        <begin position="56"/>
        <end position="83"/>
    </location>
</feature>
<evidence type="ECO:0000313" key="4">
    <source>
        <dbReference type="EMBL" id="MBO0608225.1"/>
    </source>
</evidence>
<protein>
    <submittedName>
        <fullName evidence="4">DUF881 domain-containing protein</fullName>
    </submittedName>
</protein>
<keyword evidence="2" id="KW-0175">Coiled coil</keyword>
<reference evidence="4 5" key="1">
    <citation type="submission" date="2021-03" db="EMBL/GenBank/DDBJ databases">
        <authorList>
            <person name="Xin L."/>
        </authorList>
    </citation>
    <scope>NUCLEOTIDE SEQUENCE [LARGE SCALE GENOMIC DNA]</scope>
    <source>
        <strain evidence="4 5">XHU 5031</strain>
    </source>
</reference>
<dbReference type="PANTHER" id="PTHR37313">
    <property type="entry name" value="UPF0749 PROTEIN RV1825"/>
    <property type="match status" value="1"/>
</dbReference>
<dbReference type="PANTHER" id="PTHR37313:SF4">
    <property type="entry name" value="CONSERVED MEMBRANE PROTEIN-RELATED"/>
    <property type="match status" value="1"/>
</dbReference>
<gene>
    <name evidence="4" type="ORF">J0911_04195</name>
</gene>
<dbReference type="Pfam" id="PF05949">
    <property type="entry name" value="DUF881"/>
    <property type="match status" value="1"/>
</dbReference>
<sequence length="259" mass="27304">MPVIRFGGGAEVTGARVRSWVIVGGVLALAGLLFVASGRHALQSGSRQPQDIAELVQAESARVGELSEQASALNREINLLTSDDRTGGNVPQVEPPVAEREGVAAGSAPVRGPGLTVTLDDAPASSLDTVPGNPQPNDLVVHQQDLQNVINALWVGGAEAMTLQGERVTSTSAFRCSGNILLLHGKVFSPPYEVTAIGDQEALAQALEDDKGVQNYRAYVDWVHLGWGVQTHDQIEVPASQSSGELRYARVPEGTDVFA</sequence>
<reference evidence="5" key="2">
    <citation type="submission" date="2023-07" db="EMBL/GenBank/DDBJ databases">
        <title>Myceligenerans salitolerans sp. nov., a halotolerant actinomycete isolated from a salt lake in Xinjiang, China.</title>
        <authorList>
            <person name="Guan T."/>
        </authorList>
    </citation>
    <scope>NUCLEOTIDE SEQUENCE [LARGE SCALE GENOMIC DNA]</scope>
    <source>
        <strain evidence="5">XHU 5031</strain>
    </source>
</reference>
<dbReference type="EMBL" id="JAFMPK010000024">
    <property type="protein sequence ID" value="MBO0608225.1"/>
    <property type="molecule type" value="Genomic_DNA"/>
</dbReference>
<feature type="transmembrane region" description="Helical" evidence="3">
    <location>
        <begin position="20"/>
        <end position="38"/>
    </location>
</feature>
<keyword evidence="3" id="KW-0812">Transmembrane</keyword>
<keyword evidence="3" id="KW-1133">Transmembrane helix</keyword>